<dbReference type="Gene3D" id="3.90.960.10">
    <property type="entry name" value="YbaK/aminoacyl-tRNA synthetase-associated domain"/>
    <property type="match status" value="1"/>
</dbReference>
<sequence>MSLEEKTDSADRASAAGPQPGPDAKTRSELFSFFDQADIPNKTVEHPAIFTVEEGRDYKKSMPGGHSKNLFLKDKKGVLYLAVALSETRVDLVGLGKRLGAKGRLSLGKPELMTATMGVIPGAVTPFALINESARALSTVILDKALLDHDPVWFHPLENTASTAIRPADLVRFVEACGFTPQILDLAAPFEG</sequence>
<dbReference type="CDD" id="cd04335">
    <property type="entry name" value="PrdX_deacylase"/>
    <property type="match status" value="1"/>
</dbReference>
<evidence type="ECO:0000256" key="1">
    <source>
        <dbReference type="ARBA" id="ARBA00010201"/>
    </source>
</evidence>
<dbReference type="PANTHER" id="PTHR31423">
    <property type="entry name" value="YBAK DOMAIN-CONTAINING PROTEIN"/>
    <property type="match status" value="1"/>
</dbReference>
<proteinExistence type="inferred from homology"/>
<dbReference type="EMBL" id="JBHPON010000001">
    <property type="protein sequence ID" value="MFC6034979.1"/>
    <property type="molecule type" value="Genomic_DNA"/>
</dbReference>
<dbReference type="RefSeq" id="WP_379879688.1">
    <property type="nucleotide sequence ID" value="NZ_JBHPON010000001.1"/>
</dbReference>
<feature type="region of interest" description="Disordered" evidence="2">
    <location>
        <begin position="1"/>
        <end position="26"/>
    </location>
</feature>
<accession>A0ABW1KST6</accession>
<dbReference type="PANTHER" id="PTHR31423:SF3">
    <property type="entry name" value="PROLYL-TRNA SYNTHETASE ASSOCIATED DOMAIN-CONTAINING PROTEIN 1-RELATED"/>
    <property type="match status" value="1"/>
</dbReference>
<dbReference type="InterPro" id="IPR040285">
    <property type="entry name" value="ProX/PRXD1"/>
</dbReference>
<reference evidence="4 5" key="1">
    <citation type="submission" date="2024-09" db="EMBL/GenBank/DDBJ databases">
        <authorList>
            <person name="Zhang Z.-H."/>
        </authorList>
    </citation>
    <scope>NUCLEOTIDE SEQUENCE [LARGE SCALE GENOMIC DNA]</scope>
    <source>
        <strain evidence="4 5">HHTR114</strain>
    </source>
</reference>
<dbReference type="SUPFAM" id="SSF55826">
    <property type="entry name" value="YbaK/ProRS associated domain"/>
    <property type="match status" value="1"/>
</dbReference>
<dbReference type="Proteomes" id="UP001596116">
    <property type="component" value="Unassembled WGS sequence"/>
</dbReference>
<comment type="caution">
    <text evidence="4">The sequence shown here is derived from an EMBL/GenBank/DDBJ whole genome shotgun (WGS) entry which is preliminary data.</text>
</comment>
<keyword evidence="5" id="KW-1185">Reference proteome</keyword>
<comment type="similarity">
    <text evidence="1">Belongs to the PRORSD1 family.</text>
</comment>
<gene>
    <name evidence="4" type="ORF">ACFMB1_05455</name>
</gene>
<organism evidence="4 5">
    <name type="scientific">Hyphococcus aureus</name>
    <dbReference type="NCBI Taxonomy" id="2666033"/>
    <lineage>
        <taxon>Bacteria</taxon>
        <taxon>Pseudomonadati</taxon>
        <taxon>Pseudomonadota</taxon>
        <taxon>Alphaproteobacteria</taxon>
        <taxon>Parvularculales</taxon>
        <taxon>Parvularculaceae</taxon>
        <taxon>Hyphococcus</taxon>
    </lineage>
</organism>
<evidence type="ECO:0000313" key="5">
    <source>
        <dbReference type="Proteomes" id="UP001596116"/>
    </source>
</evidence>
<evidence type="ECO:0000256" key="2">
    <source>
        <dbReference type="SAM" id="MobiDB-lite"/>
    </source>
</evidence>
<dbReference type="InterPro" id="IPR036754">
    <property type="entry name" value="YbaK/aa-tRNA-synt-asso_dom_sf"/>
</dbReference>
<evidence type="ECO:0000313" key="4">
    <source>
        <dbReference type="EMBL" id="MFC6034979.1"/>
    </source>
</evidence>
<name>A0ABW1KST6_9PROT</name>
<dbReference type="InterPro" id="IPR007214">
    <property type="entry name" value="YbaK/aa-tRNA-synth-assoc-dom"/>
</dbReference>
<dbReference type="Pfam" id="PF04073">
    <property type="entry name" value="tRNA_edit"/>
    <property type="match status" value="1"/>
</dbReference>
<evidence type="ECO:0000259" key="3">
    <source>
        <dbReference type="Pfam" id="PF04073"/>
    </source>
</evidence>
<feature type="compositionally biased region" description="Basic and acidic residues" evidence="2">
    <location>
        <begin position="1"/>
        <end position="11"/>
    </location>
</feature>
<protein>
    <submittedName>
        <fullName evidence="4">Prolyl-tRNA synthetase associated domain-containing protein</fullName>
    </submittedName>
</protein>
<feature type="domain" description="YbaK/aminoacyl-tRNA synthetase-associated" evidence="3">
    <location>
        <begin position="46"/>
        <end position="173"/>
    </location>
</feature>